<evidence type="ECO:0000313" key="2">
    <source>
        <dbReference type="Proteomes" id="UP000020681"/>
    </source>
</evidence>
<organism evidence="1 2">
    <name type="scientific">Mycobacterium ulcerans str. Harvey</name>
    <dbReference type="NCBI Taxonomy" id="1299332"/>
    <lineage>
        <taxon>Bacteria</taxon>
        <taxon>Bacillati</taxon>
        <taxon>Actinomycetota</taxon>
        <taxon>Actinomycetes</taxon>
        <taxon>Mycobacteriales</taxon>
        <taxon>Mycobacteriaceae</taxon>
        <taxon>Mycobacterium</taxon>
        <taxon>Mycobacterium ulcerans group</taxon>
    </lineage>
</organism>
<proteinExistence type="predicted"/>
<gene>
    <name evidence="1" type="ORF">I551_4499</name>
</gene>
<sequence length="39" mass="4524">MPQFFVMATHGGNLTYPRRWRLIAKKARNDSRKSSCSVL</sequence>
<name>A0ABN0QWG3_MYCUL</name>
<dbReference type="Proteomes" id="UP000020681">
    <property type="component" value="Unassembled WGS sequence"/>
</dbReference>
<keyword evidence="2" id="KW-1185">Reference proteome</keyword>
<reference evidence="1 2" key="1">
    <citation type="submission" date="2014-01" db="EMBL/GenBank/DDBJ databases">
        <authorList>
            <person name="Dobos K."/>
            <person name="Lenaerts A."/>
            <person name="Ordway D."/>
            <person name="DeGroote M.A."/>
            <person name="Parker T."/>
            <person name="Sizemore C."/>
            <person name="Tallon L.J."/>
            <person name="Sadzewicz L.K."/>
            <person name="Sengamalay N."/>
            <person name="Fraser C.M."/>
            <person name="Hine E."/>
            <person name="Shefchek K.A."/>
            <person name="Das S.P."/>
            <person name="Tettelin H."/>
        </authorList>
    </citation>
    <scope>NUCLEOTIDE SEQUENCE [LARGE SCALE GENOMIC DNA]</scope>
    <source>
        <strain evidence="1 2">Harvey</strain>
    </source>
</reference>
<protein>
    <submittedName>
        <fullName evidence="1">Uncharacterized protein</fullName>
    </submittedName>
</protein>
<accession>A0ABN0QWG3</accession>
<evidence type="ECO:0000313" key="1">
    <source>
        <dbReference type="EMBL" id="EUA89038.1"/>
    </source>
</evidence>
<comment type="caution">
    <text evidence="1">The sequence shown here is derived from an EMBL/GenBank/DDBJ whole genome shotgun (WGS) entry which is preliminary data.</text>
</comment>
<dbReference type="EMBL" id="JAOL01000129">
    <property type="protein sequence ID" value="EUA89038.1"/>
    <property type="molecule type" value="Genomic_DNA"/>
</dbReference>